<dbReference type="VEuPathDB" id="TriTrypDB:C3747_114g173"/>
<dbReference type="Proteomes" id="UP000246121">
    <property type="component" value="Unassembled WGS sequence"/>
</dbReference>
<protein>
    <submittedName>
        <fullName evidence="1">Uncharacterized protein</fullName>
    </submittedName>
</protein>
<sequence>MTIVALSMTDLKELPALLERALSLENSVRFQAEQEIDRLTLFQGFFSQLSQYAYLNLDTVPRSHRLLVLTVLRRKVSLIAIEECFEVSKILMDLFPLEEDRPVANLSAAVISVIVSRMESIKTENTVVSGSLHFFVKWLSDEFFKSNSNRHELNFMILLSELINHLPIGSITRKEIFSLMPRLFQIVVSNTPREASYLAVNVLRELILPAISIREFFLSGLIKETWENFFPALSGALLTPFFLSKGEPEYLVRNRLTLGITALFNDMLQVYKWTRKRMTANIFCGLLTRIEADNNVYLETLENDENDDDSILAIQQIAAKRWELLGFMVHLKTLRSDLGRPLLIICHHS</sequence>
<dbReference type="VEuPathDB" id="TriTrypDB:TCSYLVIO_004972"/>
<dbReference type="VEuPathDB" id="TriTrypDB:TcCL_NonESM10769"/>
<accession>A0A2V2UUQ0</accession>
<dbReference type="AlphaFoldDB" id="A0A2V2UUQ0"/>
<dbReference type="VEuPathDB" id="TriTrypDB:C4B63_81g95"/>
<dbReference type="InterPro" id="IPR011989">
    <property type="entry name" value="ARM-like"/>
</dbReference>
<dbReference type="VEuPathDB" id="TriTrypDB:TcCLB.510187.510"/>
<dbReference type="VEuPathDB" id="TriTrypDB:Tc_MARK_3720"/>
<dbReference type="VEuPathDB" id="TriTrypDB:TcBrA4_0017190"/>
<evidence type="ECO:0000313" key="2">
    <source>
        <dbReference type="Proteomes" id="UP000246121"/>
    </source>
</evidence>
<reference evidence="1 2" key="1">
    <citation type="journal article" date="2018" name="Microb. Genom.">
        <title>Expanding an expanded genome: long-read sequencing of Trypanosoma cruzi.</title>
        <authorList>
            <person name="Berna L."/>
            <person name="Rodriguez M."/>
            <person name="Chiribao M.L."/>
            <person name="Parodi-Talice A."/>
            <person name="Pita S."/>
            <person name="Rijo G."/>
            <person name="Alvarez-Valin F."/>
            <person name="Robello C."/>
        </authorList>
    </citation>
    <scope>NUCLEOTIDE SEQUENCE [LARGE SCALE GENOMIC DNA]</scope>
    <source>
        <strain evidence="1 2">Dm28c</strain>
    </source>
</reference>
<dbReference type="VEuPathDB" id="TriTrypDB:TcG_08173"/>
<dbReference type="Gene3D" id="1.25.10.10">
    <property type="entry name" value="Leucine-rich Repeat Variant"/>
    <property type="match status" value="1"/>
</dbReference>
<name>A0A2V2UUQ0_TRYCR</name>
<evidence type="ECO:0000313" key="1">
    <source>
        <dbReference type="EMBL" id="PWU87975.1"/>
    </source>
</evidence>
<organism evidence="1 2">
    <name type="scientific">Trypanosoma cruzi</name>
    <dbReference type="NCBI Taxonomy" id="5693"/>
    <lineage>
        <taxon>Eukaryota</taxon>
        <taxon>Discoba</taxon>
        <taxon>Euglenozoa</taxon>
        <taxon>Kinetoplastea</taxon>
        <taxon>Metakinetoplastina</taxon>
        <taxon>Trypanosomatida</taxon>
        <taxon>Trypanosomatidae</taxon>
        <taxon>Trypanosoma</taxon>
        <taxon>Schizotrypanum</taxon>
    </lineage>
</organism>
<comment type="caution">
    <text evidence="1">The sequence shown here is derived from an EMBL/GenBank/DDBJ whole genome shotgun (WGS) entry which is preliminary data.</text>
</comment>
<gene>
    <name evidence="1" type="ORF">C4B63_81g95</name>
</gene>
<dbReference type="SUPFAM" id="SSF48371">
    <property type="entry name" value="ARM repeat"/>
    <property type="match status" value="1"/>
</dbReference>
<dbReference type="InterPro" id="IPR016024">
    <property type="entry name" value="ARM-type_fold"/>
</dbReference>
<dbReference type="EMBL" id="PRFA01000081">
    <property type="protein sequence ID" value="PWU87975.1"/>
    <property type="molecule type" value="Genomic_DNA"/>
</dbReference>
<dbReference type="VEuPathDB" id="TriTrypDB:TCDM_06538"/>
<proteinExistence type="predicted"/>
<dbReference type="VEuPathDB" id="TriTrypDB:ECC02_001973"/>
<dbReference type="VEuPathDB" id="TriTrypDB:TcG_08174"/>